<protein>
    <submittedName>
        <fullName evidence="2">Uncharacterized protein</fullName>
    </submittedName>
</protein>
<organism evidence="1 2">
    <name type="scientific">Plectus sambesii</name>
    <dbReference type="NCBI Taxonomy" id="2011161"/>
    <lineage>
        <taxon>Eukaryota</taxon>
        <taxon>Metazoa</taxon>
        <taxon>Ecdysozoa</taxon>
        <taxon>Nematoda</taxon>
        <taxon>Chromadorea</taxon>
        <taxon>Plectida</taxon>
        <taxon>Plectina</taxon>
        <taxon>Plectoidea</taxon>
        <taxon>Plectidae</taxon>
        <taxon>Plectus</taxon>
    </lineage>
</organism>
<evidence type="ECO:0000313" key="1">
    <source>
        <dbReference type="Proteomes" id="UP000887566"/>
    </source>
</evidence>
<evidence type="ECO:0000313" key="2">
    <source>
        <dbReference type="WBParaSite" id="PSAMB.scaffold142size73247.g2476.t1"/>
    </source>
</evidence>
<sequence length="113" mass="12627">MKATRSIWPEFVRTRHALKHSTQARACGVFGRTSVGWNVSLRHVVCTCNYAMSAVLLPVLSADLWRTMFPRKSPVTRNAGQVTTAVRTQAVVPTRPFKEANDHNIPALALERL</sequence>
<dbReference type="WBParaSite" id="PSAMB.scaffold142size73247.g2476.t1">
    <property type="protein sequence ID" value="PSAMB.scaffold142size73247.g2476.t1"/>
    <property type="gene ID" value="PSAMB.scaffold142size73247.g2476"/>
</dbReference>
<dbReference type="AlphaFoldDB" id="A0A914V1R0"/>
<name>A0A914V1R0_9BILA</name>
<dbReference type="Proteomes" id="UP000887566">
    <property type="component" value="Unplaced"/>
</dbReference>
<reference evidence="2" key="1">
    <citation type="submission" date="2022-11" db="UniProtKB">
        <authorList>
            <consortium name="WormBaseParasite"/>
        </authorList>
    </citation>
    <scope>IDENTIFICATION</scope>
</reference>
<proteinExistence type="predicted"/>
<accession>A0A914V1R0</accession>
<keyword evidence="1" id="KW-1185">Reference proteome</keyword>